<dbReference type="EMBL" id="CAJHUC010000439">
    <property type="protein sequence ID" value="CAD7696162.1"/>
    <property type="molecule type" value="Genomic_DNA"/>
</dbReference>
<proteinExistence type="predicted"/>
<organism evidence="1 2">
    <name type="scientific">Ostreobium quekettii</name>
    <dbReference type="NCBI Taxonomy" id="121088"/>
    <lineage>
        <taxon>Eukaryota</taxon>
        <taxon>Viridiplantae</taxon>
        <taxon>Chlorophyta</taxon>
        <taxon>core chlorophytes</taxon>
        <taxon>Ulvophyceae</taxon>
        <taxon>TCBD clade</taxon>
        <taxon>Bryopsidales</taxon>
        <taxon>Ostreobineae</taxon>
        <taxon>Ostreobiaceae</taxon>
        <taxon>Ostreobium</taxon>
    </lineage>
</organism>
<name>A0A8S1IRR1_9CHLO</name>
<dbReference type="AlphaFoldDB" id="A0A8S1IRR1"/>
<evidence type="ECO:0000313" key="1">
    <source>
        <dbReference type="EMBL" id="CAD7696162.1"/>
    </source>
</evidence>
<dbReference type="Proteomes" id="UP000708148">
    <property type="component" value="Unassembled WGS sequence"/>
</dbReference>
<comment type="caution">
    <text evidence="1">The sequence shown here is derived from an EMBL/GenBank/DDBJ whole genome shotgun (WGS) entry which is preliminary data.</text>
</comment>
<accession>A0A8S1IRR1</accession>
<gene>
    <name evidence="1" type="ORF">OSTQU699_LOCUS1523</name>
</gene>
<sequence length="177" mass="18729">MPGTQPALASALSSQYRLLLRSPGGLSSASLCEECLKLADLFGPGGRLSLLRVLLEDLDFGSGIGNSPKVKVLGHVLGALVPNLPSLFCQAVLAASVRRESYLRELCAAVELPLERQVEIGLAVAQAPHPGWSAEGVSFLKEKVSELVERGAVLPEGVRHGTVREELTESLEACFGD</sequence>
<evidence type="ECO:0000313" key="2">
    <source>
        <dbReference type="Proteomes" id="UP000708148"/>
    </source>
</evidence>
<reference evidence="1" key="1">
    <citation type="submission" date="2020-12" db="EMBL/GenBank/DDBJ databases">
        <authorList>
            <person name="Iha C."/>
        </authorList>
    </citation>
    <scope>NUCLEOTIDE SEQUENCE</scope>
</reference>
<protein>
    <submittedName>
        <fullName evidence="1">Uncharacterized protein</fullName>
    </submittedName>
</protein>
<keyword evidence="2" id="KW-1185">Reference proteome</keyword>